<sequence>MTDASTELKPAVHSTFRIERLYKAGPARVFRAFADTDAKRRWLVEGEGFEVFEHAADFRIGGREFSRFRFGQSPEITNETIYQDIVPDARIVFCYRMTLGGAPMSASLTTIELTAAGQSTLLVHTEQGAYLDGSDDGAGREEGTRLLLEALAKEVEG</sequence>
<feature type="domain" description="Activator of Hsp90 ATPase homologue 1/2-like C-terminal" evidence="2">
    <location>
        <begin position="24"/>
        <end position="156"/>
    </location>
</feature>
<dbReference type="Pfam" id="PF08327">
    <property type="entry name" value="AHSA1"/>
    <property type="match status" value="1"/>
</dbReference>
<evidence type="ECO:0000259" key="2">
    <source>
        <dbReference type="Pfam" id="PF08327"/>
    </source>
</evidence>
<dbReference type="RefSeq" id="WP_261402768.1">
    <property type="nucleotide sequence ID" value="NZ_CP081869.1"/>
</dbReference>
<accession>A0A9E6UPE9</accession>
<dbReference type="EMBL" id="CP081869">
    <property type="protein sequence ID" value="QZN99674.1"/>
    <property type="molecule type" value="Genomic_DNA"/>
</dbReference>
<protein>
    <submittedName>
        <fullName evidence="3">SRPBCC family protein</fullName>
    </submittedName>
</protein>
<dbReference type="CDD" id="cd08900">
    <property type="entry name" value="SRPBCC_CalC_Aha1-like_7"/>
    <property type="match status" value="1"/>
</dbReference>
<proteinExistence type="inferred from homology"/>
<dbReference type="AlphaFoldDB" id="A0A9E6UPE9"/>
<dbReference type="InterPro" id="IPR023393">
    <property type="entry name" value="START-like_dom_sf"/>
</dbReference>
<dbReference type="Proteomes" id="UP000825701">
    <property type="component" value="Chromosome"/>
</dbReference>
<dbReference type="Gene3D" id="3.30.530.20">
    <property type="match status" value="1"/>
</dbReference>
<dbReference type="InterPro" id="IPR013538">
    <property type="entry name" value="ASHA1/2-like_C"/>
</dbReference>
<comment type="similarity">
    <text evidence="1">Belongs to the AHA1 family.</text>
</comment>
<name>A0A9E6UPE9_9HYPH</name>
<evidence type="ECO:0000313" key="3">
    <source>
        <dbReference type="EMBL" id="QZN99674.1"/>
    </source>
</evidence>
<organism evidence="3 4">
    <name type="scientific">Chenggangzhangella methanolivorans</name>
    <dbReference type="NCBI Taxonomy" id="1437009"/>
    <lineage>
        <taxon>Bacteria</taxon>
        <taxon>Pseudomonadati</taxon>
        <taxon>Pseudomonadota</taxon>
        <taxon>Alphaproteobacteria</taxon>
        <taxon>Hyphomicrobiales</taxon>
        <taxon>Methylopilaceae</taxon>
        <taxon>Chenggangzhangella</taxon>
    </lineage>
</organism>
<dbReference type="KEGG" id="cmet:K6K41_23780"/>
<keyword evidence="4" id="KW-1185">Reference proteome</keyword>
<evidence type="ECO:0000256" key="1">
    <source>
        <dbReference type="ARBA" id="ARBA00006817"/>
    </source>
</evidence>
<evidence type="ECO:0000313" key="4">
    <source>
        <dbReference type="Proteomes" id="UP000825701"/>
    </source>
</evidence>
<reference evidence="3" key="1">
    <citation type="submission" date="2021-08" db="EMBL/GenBank/DDBJ databases">
        <authorList>
            <person name="Zhang H."/>
            <person name="Xu M."/>
            <person name="Yu Z."/>
            <person name="Yang L."/>
            <person name="Cai Y."/>
        </authorList>
    </citation>
    <scope>NUCLEOTIDE SEQUENCE</scope>
    <source>
        <strain evidence="3">CHL1</strain>
    </source>
</reference>
<gene>
    <name evidence="3" type="ORF">K6K41_23780</name>
</gene>
<dbReference type="SUPFAM" id="SSF55961">
    <property type="entry name" value="Bet v1-like"/>
    <property type="match status" value="1"/>
</dbReference>